<evidence type="ECO:0000256" key="4">
    <source>
        <dbReference type="SAM" id="MobiDB-lite"/>
    </source>
</evidence>
<keyword evidence="3" id="KW-0539">Nucleus</keyword>
<evidence type="ECO:0000313" key="7">
    <source>
        <dbReference type="Proteomes" id="UP001165060"/>
    </source>
</evidence>
<proteinExistence type="inferred from homology"/>
<dbReference type="SUPFAM" id="SSF57850">
    <property type="entry name" value="RING/U-box"/>
    <property type="match status" value="1"/>
</dbReference>
<dbReference type="Pfam" id="PF15906">
    <property type="entry name" value="zf-NOSIP"/>
    <property type="match status" value="1"/>
</dbReference>
<dbReference type="InterPro" id="IPR031790">
    <property type="entry name" value="Znf-NOSIP"/>
</dbReference>
<evidence type="ECO:0000313" key="6">
    <source>
        <dbReference type="EMBL" id="GMI32225.1"/>
    </source>
</evidence>
<accession>A0ABQ6MTU9</accession>
<dbReference type="EMBL" id="BRYB01006026">
    <property type="protein sequence ID" value="GMI32225.1"/>
    <property type="molecule type" value="Genomic_DNA"/>
</dbReference>
<dbReference type="PANTHER" id="PTHR13063:SF10">
    <property type="entry name" value="NITRIC OXIDE SYNTHASE-INTERACTING PROTEIN"/>
    <property type="match status" value="1"/>
</dbReference>
<feature type="compositionally biased region" description="Basic residues" evidence="4">
    <location>
        <begin position="1"/>
        <end position="12"/>
    </location>
</feature>
<feature type="domain" description="Nitric oxide synthase-interacting protein zinc-finger" evidence="5">
    <location>
        <begin position="26"/>
        <end position="74"/>
    </location>
</feature>
<comment type="subcellular location">
    <subcellularLocation>
        <location evidence="1">Nucleus</location>
    </subcellularLocation>
</comment>
<gene>
    <name evidence="6" type="ORF">TeGR_g11617</name>
</gene>
<dbReference type="PANTHER" id="PTHR13063">
    <property type="entry name" value="ENOS INTERACTING PROTEIN"/>
    <property type="match status" value="1"/>
</dbReference>
<dbReference type="InterPro" id="IPR016818">
    <property type="entry name" value="NOSIP"/>
</dbReference>
<evidence type="ECO:0000256" key="2">
    <source>
        <dbReference type="ARBA" id="ARBA00008126"/>
    </source>
</evidence>
<keyword evidence="7" id="KW-1185">Reference proteome</keyword>
<evidence type="ECO:0000256" key="3">
    <source>
        <dbReference type="ARBA" id="ARBA00023242"/>
    </source>
</evidence>
<reference evidence="6 7" key="1">
    <citation type="journal article" date="2023" name="Commun. Biol.">
        <title>Genome analysis of Parmales, the sister group of diatoms, reveals the evolutionary specialization of diatoms from phago-mixotrophs to photoautotrophs.</title>
        <authorList>
            <person name="Ban H."/>
            <person name="Sato S."/>
            <person name="Yoshikawa S."/>
            <person name="Yamada K."/>
            <person name="Nakamura Y."/>
            <person name="Ichinomiya M."/>
            <person name="Sato N."/>
            <person name="Blanc-Mathieu R."/>
            <person name="Endo H."/>
            <person name="Kuwata A."/>
            <person name="Ogata H."/>
        </authorList>
    </citation>
    <scope>NUCLEOTIDE SEQUENCE [LARGE SCALE GENOMIC DNA]</scope>
</reference>
<name>A0ABQ6MTU9_9STRA</name>
<dbReference type="InterPro" id="IPR013083">
    <property type="entry name" value="Znf_RING/FYVE/PHD"/>
</dbReference>
<evidence type="ECO:0000256" key="1">
    <source>
        <dbReference type="ARBA" id="ARBA00004123"/>
    </source>
</evidence>
<feature type="region of interest" description="Disordered" evidence="4">
    <location>
        <begin position="1"/>
        <end position="36"/>
    </location>
</feature>
<organism evidence="6 7">
    <name type="scientific">Tetraparma gracilis</name>
    <dbReference type="NCBI Taxonomy" id="2962635"/>
    <lineage>
        <taxon>Eukaryota</taxon>
        <taxon>Sar</taxon>
        <taxon>Stramenopiles</taxon>
        <taxon>Ochrophyta</taxon>
        <taxon>Bolidophyceae</taxon>
        <taxon>Parmales</taxon>
        <taxon>Triparmaceae</taxon>
        <taxon>Tetraparma</taxon>
    </lineage>
</organism>
<sequence>MPTRKSKKHNNHHPMTSQEQSIHLSQGTLTTRLGKDSQLPFGTCPLSLQAASDPVVTPGGGLYEREAIVSYLVRENEKLAEWRGRWEAQQAGRVREHLDEVGKTEGEKVEAFRATNSGGVITDVEGAVREHRAKRDGEFSAQGFNVKDRGENLKDLKRSSFWLSDFAPEATADRVTEPPKRPNSPFSGRALRLKDLKSVSLVRDSDEGASSRSFLCAVSRKRLTTQEVVAITRTGSVMLASSYEEFARGDMVDPVKGGKFKEKDVVRLRKAASGYSASGKVEAKTYTATMT</sequence>
<comment type="similarity">
    <text evidence="2">Belongs to the NOSIP family.</text>
</comment>
<comment type="caution">
    <text evidence="6">The sequence shown here is derived from an EMBL/GenBank/DDBJ whole genome shotgun (WGS) entry which is preliminary data.</text>
</comment>
<protein>
    <recommendedName>
        <fullName evidence="5">Nitric oxide synthase-interacting protein zinc-finger domain-containing protein</fullName>
    </recommendedName>
</protein>
<evidence type="ECO:0000259" key="5">
    <source>
        <dbReference type="Pfam" id="PF15906"/>
    </source>
</evidence>
<dbReference type="Proteomes" id="UP001165060">
    <property type="component" value="Unassembled WGS sequence"/>
</dbReference>
<feature type="compositionally biased region" description="Polar residues" evidence="4">
    <location>
        <begin position="13"/>
        <end position="31"/>
    </location>
</feature>
<dbReference type="Gene3D" id="3.30.40.10">
    <property type="entry name" value="Zinc/RING finger domain, C3HC4 (zinc finger)"/>
    <property type="match status" value="1"/>
</dbReference>